<evidence type="ECO:0000313" key="2">
    <source>
        <dbReference type="Proteomes" id="UP001432027"/>
    </source>
</evidence>
<protein>
    <submittedName>
        <fullName evidence="1">Uncharacterized protein</fullName>
    </submittedName>
</protein>
<sequence>NVEAVANCRAIIQSIGGITVGELVLTGRQYLPENDETEILGLLQSHRVERLVLLAENFRLGMWDYLYTVTTDYIPPFFY</sequence>
<reference evidence="1" key="1">
    <citation type="submission" date="2023-10" db="EMBL/GenBank/DDBJ databases">
        <title>Genome assembly of Pristionchus species.</title>
        <authorList>
            <person name="Yoshida K."/>
            <person name="Sommer R.J."/>
        </authorList>
    </citation>
    <scope>NUCLEOTIDE SEQUENCE</scope>
    <source>
        <strain evidence="1">RS0144</strain>
    </source>
</reference>
<comment type="caution">
    <text evidence="1">The sequence shown here is derived from an EMBL/GenBank/DDBJ whole genome shotgun (WGS) entry which is preliminary data.</text>
</comment>
<name>A0AAV5SMS4_9BILA</name>
<accession>A0AAV5SMS4</accession>
<gene>
    <name evidence="1" type="ORF">PENTCL1PPCAC_5583</name>
</gene>
<dbReference type="EMBL" id="BTSX01000002">
    <property type="protein sequence ID" value="GMS83408.1"/>
    <property type="molecule type" value="Genomic_DNA"/>
</dbReference>
<feature type="non-terminal residue" evidence="1">
    <location>
        <position position="79"/>
    </location>
</feature>
<dbReference type="AlphaFoldDB" id="A0AAV5SMS4"/>
<proteinExistence type="predicted"/>
<dbReference type="Proteomes" id="UP001432027">
    <property type="component" value="Unassembled WGS sequence"/>
</dbReference>
<evidence type="ECO:0000313" key="1">
    <source>
        <dbReference type="EMBL" id="GMS83408.1"/>
    </source>
</evidence>
<organism evidence="1 2">
    <name type="scientific">Pristionchus entomophagus</name>
    <dbReference type="NCBI Taxonomy" id="358040"/>
    <lineage>
        <taxon>Eukaryota</taxon>
        <taxon>Metazoa</taxon>
        <taxon>Ecdysozoa</taxon>
        <taxon>Nematoda</taxon>
        <taxon>Chromadorea</taxon>
        <taxon>Rhabditida</taxon>
        <taxon>Rhabditina</taxon>
        <taxon>Diplogasteromorpha</taxon>
        <taxon>Diplogasteroidea</taxon>
        <taxon>Neodiplogasteridae</taxon>
        <taxon>Pristionchus</taxon>
    </lineage>
</organism>
<keyword evidence="2" id="KW-1185">Reference proteome</keyword>
<feature type="non-terminal residue" evidence="1">
    <location>
        <position position="1"/>
    </location>
</feature>